<protein>
    <submittedName>
        <fullName evidence="1">Uncharacterized protein</fullName>
    </submittedName>
</protein>
<gene>
    <name evidence="1" type="ORF">BCR32DRAFT_249204</name>
</gene>
<accession>A0A1Y1WR58</accession>
<dbReference type="EMBL" id="MCFG01000331">
    <property type="protein sequence ID" value="ORX75875.1"/>
    <property type="molecule type" value="Genomic_DNA"/>
</dbReference>
<evidence type="ECO:0000313" key="1">
    <source>
        <dbReference type="EMBL" id="ORX75875.1"/>
    </source>
</evidence>
<proteinExistence type="predicted"/>
<evidence type="ECO:0000313" key="2">
    <source>
        <dbReference type="Proteomes" id="UP000193944"/>
    </source>
</evidence>
<sequence length="741" mass="87769">MLSIKEENTKLFFKELNNNPCNIELLCSLSKKGIFLFDILYKYENIKYHESIPNEFFISKLINDEDFLINLYDTEFTDSIFYFLLKYNYIPSSIFQMFNRDYCYESTITYIIFIDMIYLKNEQYDLTKMNKFINSIVFFNLIESDVGRNIEGLEFIINNIIDKIGVNYCYTEIRIHYNYPLEILNKYSNKLYKPNILYFKHPNKYIESVINNKYGDRGLKHIHTSLKYNGIIPSIYIDELCQPFDIYKKPETYSNYELLNDNIYKEKDCNHLTLYENSELWMGNKDLFNLNFNMKKYVFDDDDDDIYEYSYEMLQNLRDTFIEKYLNDIELLKILKDYNYIIDKYNNDNLLQSNYFYYISVKCCILGSLIYNNHNKFIIYILTQMINHYEQINMYYKPQENKIYFYDGGGRSEYWPYSLSEMIWETVWVMINKKSQDIFRFDPNTRNLETKELKKESRVFCRYNYKGITEVYDPAYFNEKGDNTIDDYKNRTEVYIDRIYDKLKNGNKKYIPLVSQSPEFNPYHKSLIRGIDRAPNIRYATGINFSESINSIISSIPEGVTKCASVNNCAGCTVVCNVLISATNEKQYSITNSSGNISTHTIGDVNNNTDTLTDEISNTIEVASTLTHTDSITQSDTDSKLLIIIIESFGVIGFYEQPNHDNIQVDPYFNNLLPREKLRFEHNDEAYLKLTDTELIWNNFVKNETIATCSKIKELKLLDNGLFLYCEDKTETIASLNNNNK</sequence>
<dbReference type="Proteomes" id="UP000193944">
    <property type="component" value="Unassembled WGS sequence"/>
</dbReference>
<dbReference type="AlphaFoldDB" id="A0A1Y1WR58"/>
<comment type="caution">
    <text evidence="1">The sequence shown here is derived from an EMBL/GenBank/DDBJ whole genome shotgun (WGS) entry which is preliminary data.</text>
</comment>
<reference evidence="1 2" key="1">
    <citation type="submission" date="2016-08" db="EMBL/GenBank/DDBJ databases">
        <title>A Parts List for Fungal Cellulosomes Revealed by Comparative Genomics.</title>
        <authorList>
            <consortium name="DOE Joint Genome Institute"/>
            <person name="Haitjema C.H."/>
            <person name="Gilmore S.P."/>
            <person name="Henske J.K."/>
            <person name="Solomon K.V."/>
            <person name="De Groot R."/>
            <person name="Kuo A."/>
            <person name="Mondo S.J."/>
            <person name="Salamov A.A."/>
            <person name="Labutti K."/>
            <person name="Zhao Z."/>
            <person name="Chiniquy J."/>
            <person name="Barry K."/>
            <person name="Brewer H.M."/>
            <person name="Purvine S.O."/>
            <person name="Wright A.T."/>
            <person name="Boxma B."/>
            <person name="Van Alen T."/>
            <person name="Hackstein J.H."/>
            <person name="Baker S.E."/>
            <person name="Grigoriev I.V."/>
            <person name="O'Malley M.A."/>
        </authorList>
    </citation>
    <scope>NUCLEOTIDE SEQUENCE [LARGE SCALE GENOMIC DNA]</scope>
    <source>
        <strain evidence="1 2">S4</strain>
    </source>
</reference>
<organism evidence="1 2">
    <name type="scientific">Anaeromyces robustus</name>
    <dbReference type="NCBI Taxonomy" id="1754192"/>
    <lineage>
        <taxon>Eukaryota</taxon>
        <taxon>Fungi</taxon>
        <taxon>Fungi incertae sedis</taxon>
        <taxon>Chytridiomycota</taxon>
        <taxon>Chytridiomycota incertae sedis</taxon>
        <taxon>Neocallimastigomycetes</taxon>
        <taxon>Neocallimastigales</taxon>
        <taxon>Neocallimastigaceae</taxon>
        <taxon>Anaeromyces</taxon>
    </lineage>
</organism>
<reference evidence="1 2" key="2">
    <citation type="submission" date="2016-08" db="EMBL/GenBank/DDBJ databases">
        <title>Pervasive Adenine N6-methylation of Active Genes in Fungi.</title>
        <authorList>
            <consortium name="DOE Joint Genome Institute"/>
            <person name="Mondo S.J."/>
            <person name="Dannebaum R.O."/>
            <person name="Kuo R.C."/>
            <person name="Labutti K."/>
            <person name="Haridas S."/>
            <person name="Kuo A."/>
            <person name="Salamov A."/>
            <person name="Ahrendt S.R."/>
            <person name="Lipzen A."/>
            <person name="Sullivan W."/>
            <person name="Andreopoulos W.B."/>
            <person name="Clum A."/>
            <person name="Lindquist E."/>
            <person name="Daum C."/>
            <person name="Ramamoorthy G.K."/>
            <person name="Gryganskyi A."/>
            <person name="Culley D."/>
            <person name="Magnuson J.K."/>
            <person name="James T.Y."/>
            <person name="O'Malley M.A."/>
            <person name="Stajich J.E."/>
            <person name="Spatafora J.W."/>
            <person name="Visel A."/>
            <person name="Grigoriev I.V."/>
        </authorList>
    </citation>
    <scope>NUCLEOTIDE SEQUENCE [LARGE SCALE GENOMIC DNA]</scope>
    <source>
        <strain evidence="1 2">S4</strain>
    </source>
</reference>
<name>A0A1Y1WR58_9FUNG</name>
<keyword evidence="2" id="KW-1185">Reference proteome</keyword>